<evidence type="ECO:0000313" key="1">
    <source>
        <dbReference type="EMBL" id="MDO7874752.1"/>
    </source>
</evidence>
<dbReference type="EMBL" id="JAUQSY010000005">
    <property type="protein sequence ID" value="MDO7874752.1"/>
    <property type="molecule type" value="Genomic_DNA"/>
</dbReference>
<name>A0ABT9BCL7_9BACT</name>
<sequence>MSTPSFSQALTDIATQLTVVDEYTYRLRGQDYPVTYQQAYTKWHQPLQHFGQNSGDDGQARLNLQNRLAQVLYGTYYCTGRTDAPEPASLALPSAAAREQTMARLSAANQTADGFDPAWTVYSVDGHGTAFVSKNGYLRQLVPGQWEFTNPAETSLQVSAVVKLKMSREDKAVQPVFYHVRGRELVSQQAEFVRVYFHTTFTGAEQLVQGITGTFNRYRLPFLFKCLNHPNLFTRTDSAVLYVSKFDFRLAARLLRPILDDMQAQLQATVPLFTRELRPGVSFSEDPGSGQSFGMNRCNLLAEALVSAHYKQLDSPEGQLAEIRRLLTKNGLDEQHLYRNPNSHLPYDFSLLHAG</sequence>
<comment type="caution">
    <text evidence="1">The sequence shown here is derived from an EMBL/GenBank/DDBJ whole genome shotgun (WGS) entry which is preliminary data.</text>
</comment>
<dbReference type="Pfam" id="PF17914">
    <property type="entry name" value="HopA1"/>
    <property type="match status" value="1"/>
</dbReference>
<proteinExistence type="predicted"/>
<organism evidence="1 2">
    <name type="scientific">Hymenobacter aranciens</name>
    <dbReference type="NCBI Taxonomy" id="3063996"/>
    <lineage>
        <taxon>Bacteria</taxon>
        <taxon>Pseudomonadati</taxon>
        <taxon>Bacteroidota</taxon>
        <taxon>Cytophagia</taxon>
        <taxon>Cytophagales</taxon>
        <taxon>Hymenobacteraceae</taxon>
        <taxon>Hymenobacter</taxon>
    </lineage>
</organism>
<gene>
    <name evidence="1" type="ORF">Q5H93_08410</name>
</gene>
<reference evidence="1" key="1">
    <citation type="submission" date="2023-07" db="EMBL/GenBank/DDBJ databases">
        <authorList>
            <person name="Kim M.K."/>
        </authorList>
    </citation>
    <scope>NUCLEOTIDE SEQUENCE</scope>
    <source>
        <strain evidence="1">ASUV-10-1</strain>
    </source>
</reference>
<dbReference type="InterPro" id="IPR040871">
    <property type="entry name" value="HopA1"/>
</dbReference>
<protein>
    <submittedName>
        <fullName evidence="1">T3SS effector HopA1 family protein</fullName>
    </submittedName>
</protein>
<keyword evidence="2" id="KW-1185">Reference proteome</keyword>
<evidence type="ECO:0000313" key="2">
    <source>
        <dbReference type="Proteomes" id="UP001176429"/>
    </source>
</evidence>
<accession>A0ABT9BCL7</accession>
<dbReference type="Proteomes" id="UP001176429">
    <property type="component" value="Unassembled WGS sequence"/>
</dbReference>
<dbReference type="RefSeq" id="WP_305006068.1">
    <property type="nucleotide sequence ID" value="NZ_JAUQSY010000005.1"/>
</dbReference>